<comment type="similarity">
    <text evidence="1">Belongs to the GST superfamily. NadH family.</text>
</comment>
<dbReference type="Gene3D" id="3.40.30.10">
    <property type="entry name" value="Glutaredoxin"/>
    <property type="match status" value="1"/>
</dbReference>
<evidence type="ECO:0000256" key="2">
    <source>
        <dbReference type="SAM" id="MobiDB-lite"/>
    </source>
</evidence>
<dbReference type="PIRSF" id="PIRSF006386">
    <property type="entry name" value="HCCAis_GSTk"/>
    <property type="match status" value="1"/>
</dbReference>
<feature type="region of interest" description="Disordered" evidence="2">
    <location>
        <begin position="213"/>
        <end position="233"/>
    </location>
</feature>
<sequence>MADRVTHPRPPRFYFGLRSPYSWFALLDLEEHHPGLADRLEWRPWWEPDEAGEQLLRGIGARFPYTPASPAKELYIQRDVRRLAAERGLEIVWPEDRSPWWEVPHLAWFVAEREGLGRAWAERISRARWLEGRDICDPRTVRRVAAELDLDPDEVAGAVDDPAVREQGARSLLDIHRDGVFGVPYFAHGLDTYWGVERLAAFAASLPDDTAGGQWAGPGTTGPADLGHAGGTG</sequence>
<dbReference type="InterPro" id="IPR001853">
    <property type="entry name" value="DSBA-like_thioredoxin_dom"/>
</dbReference>
<name>A0ABP3GAN3_9ACTN</name>
<dbReference type="EC" id="5.99.1.4" evidence="1"/>
<proteinExistence type="inferred from homology"/>
<feature type="domain" description="DSBA-like thioredoxin" evidence="3">
    <location>
        <begin position="13"/>
        <end position="205"/>
    </location>
</feature>
<organism evidence="4 5">
    <name type="scientific">Streptomyces blastmyceticus</name>
    <dbReference type="NCBI Taxonomy" id="68180"/>
    <lineage>
        <taxon>Bacteria</taxon>
        <taxon>Bacillati</taxon>
        <taxon>Actinomycetota</taxon>
        <taxon>Actinomycetes</taxon>
        <taxon>Kitasatosporales</taxon>
        <taxon>Streptomycetaceae</taxon>
        <taxon>Streptomyces</taxon>
    </lineage>
</organism>
<dbReference type="PANTHER" id="PTHR42943">
    <property type="entry name" value="GLUTATHIONE S-TRANSFERASE KAPPA"/>
    <property type="match status" value="1"/>
</dbReference>
<dbReference type="InterPro" id="IPR014440">
    <property type="entry name" value="HCCAis_GSTk"/>
</dbReference>
<dbReference type="SUPFAM" id="SSF52833">
    <property type="entry name" value="Thioredoxin-like"/>
    <property type="match status" value="1"/>
</dbReference>
<dbReference type="Pfam" id="PF01323">
    <property type="entry name" value="DSBA"/>
    <property type="match status" value="1"/>
</dbReference>
<dbReference type="PANTHER" id="PTHR42943:SF2">
    <property type="entry name" value="GLUTATHIONE S-TRANSFERASE KAPPA 1"/>
    <property type="match status" value="1"/>
</dbReference>
<keyword evidence="1 4" id="KW-0413">Isomerase</keyword>
<evidence type="ECO:0000313" key="4">
    <source>
        <dbReference type="EMBL" id="GAA0340037.1"/>
    </source>
</evidence>
<dbReference type="EMBL" id="BAAABW010000008">
    <property type="protein sequence ID" value="GAA0340037.1"/>
    <property type="molecule type" value="Genomic_DNA"/>
</dbReference>
<reference evidence="5" key="1">
    <citation type="journal article" date="2019" name="Int. J. Syst. Evol. Microbiol.">
        <title>The Global Catalogue of Microorganisms (GCM) 10K type strain sequencing project: providing services to taxonomists for standard genome sequencing and annotation.</title>
        <authorList>
            <consortium name="The Broad Institute Genomics Platform"/>
            <consortium name="The Broad Institute Genome Sequencing Center for Infectious Disease"/>
            <person name="Wu L."/>
            <person name="Ma J."/>
        </authorList>
    </citation>
    <scope>NUCLEOTIDE SEQUENCE [LARGE SCALE GENOMIC DNA]</scope>
    <source>
        <strain evidence="5">JCM 4565</strain>
    </source>
</reference>
<protein>
    <recommendedName>
        <fullName evidence="1">2-hydroxychromene-2-carboxylate isomerase</fullName>
        <ecNumber evidence="1">5.99.1.4</ecNumber>
    </recommendedName>
</protein>
<dbReference type="InterPro" id="IPR036249">
    <property type="entry name" value="Thioredoxin-like_sf"/>
</dbReference>
<comment type="caution">
    <text evidence="4">The sequence shown here is derived from an EMBL/GenBank/DDBJ whole genome shotgun (WGS) entry which is preliminary data.</text>
</comment>
<comment type="catalytic activity">
    <reaction evidence="1">
        <text>2-hydroxychromene-2-carboxylate = (3E)-4-(2-hydroxyphenyl)-2-oxobut-3-enoate</text>
        <dbReference type="Rhea" id="RHEA:27401"/>
        <dbReference type="ChEBI" id="CHEBI:59350"/>
        <dbReference type="ChEBI" id="CHEBI:59353"/>
        <dbReference type="EC" id="5.99.1.4"/>
    </reaction>
</comment>
<evidence type="ECO:0000259" key="3">
    <source>
        <dbReference type="Pfam" id="PF01323"/>
    </source>
</evidence>
<dbReference type="RefSeq" id="WP_344117041.1">
    <property type="nucleotide sequence ID" value="NZ_BAAABW010000008.1"/>
</dbReference>
<dbReference type="InterPro" id="IPR051924">
    <property type="entry name" value="GST_Kappa/NadH"/>
</dbReference>
<evidence type="ECO:0000313" key="5">
    <source>
        <dbReference type="Proteomes" id="UP001500063"/>
    </source>
</evidence>
<gene>
    <name evidence="4" type="ORF">GCM10010319_15110</name>
</gene>
<dbReference type="Proteomes" id="UP001500063">
    <property type="component" value="Unassembled WGS sequence"/>
</dbReference>
<dbReference type="GO" id="GO:0016853">
    <property type="term" value="F:isomerase activity"/>
    <property type="evidence" value="ECO:0007669"/>
    <property type="project" value="UniProtKB-KW"/>
</dbReference>
<accession>A0ABP3GAN3</accession>
<evidence type="ECO:0000256" key="1">
    <source>
        <dbReference type="PIRNR" id="PIRNR006386"/>
    </source>
</evidence>
<keyword evidence="5" id="KW-1185">Reference proteome</keyword>